<reference evidence="9" key="1">
    <citation type="submission" date="2017-09" db="EMBL/GenBank/DDBJ databases">
        <title>Depth-based differentiation of microbial function through sediment-hosted aquifers and enrichment of novel symbionts in the deep terrestrial subsurface.</title>
        <authorList>
            <person name="Probst A.J."/>
            <person name="Ladd B."/>
            <person name="Jarett J.K."/>
            <person name="Geller-Mcgrath D.E."/>
            <person name="Sieber C.M.K."/>
            <person name="Emerson J.B."/>
            <person name="Anantharaman K."/>
            <person name="Thomas B.C."/>
            <person name="Malmstrom R."/>
            <person name="Stieglmeier M."/>
            <person name="Klingl A."/>
            <person name="Woyke T."/>
            <person name="Ryan C.M."/>
            <person name="Banfield J.F."/>
        </authorList>
    </citation>
    <scope>NUCLEOTIDE SEQUENCE [LARGE SCALE GENOMIC DNA]</scope>
</reference>
<evidence type="ECO:0000256" key="5">
    <source>
        <dbReference type="ARBA" id="ARBA00023004"/>
    </source>
</evidence>
<gene>
    <name evidence="8" type="ORF">COU82_00415</name>
</gene>
<dbReference type="Gene3D" id="3.20.20.70">
    <property type="entry name" value="Aldolase class I"/>
    <property type="match status" value="1"/>
</dbReference>
<dbReference type="PANTHER" id="PTHR11228:SF35">
    <property type="entry name" value="MOLYBDENUM COFACTOR BIOSYNTHESIS PROTEIN A-RELATED"/>
    <property type="match status" value="1"/>
</dbReference>
<name>A0A2M8KCS3_9BACT</name>
<keyword evidence="2" id="KW-0004">4Fe-4S</keyword>
<dbReference type="Proteomes" id="UP000231648">
    <property type="component" value="Unassembled WGS sequence"/>
</dbReference>
<dbReference type="EMBL" id="PFDX01000004">
    <property type="protein sequence ID" value="PJE57720.1"/>
    <property type="molecule type" value="Genomic_DNA"/>
</dbReference>
<dbReference type="SMART" id="SM00729">
    <property type="entry name" value="Elp3"/>
    <property type="match status" value="1"/>
</dbReference>
<keyword evidence="3" id="KW-0949">S-adenosyl-L-methionine</keyword>
<proteinExistence type="predicted"/>
<dbReference type="GO" id="GO:0003824">
    <property type="term" value="F:catalytic activity"/>
    <property type="evidence" value="ECO:0007669"/>
    <property type="project" value="InterPro"/>
</dbReference>
<dbReference type="CDD" id="cd01335">
    <property type="entry name" value="Radical_SAM"/>
    <property type="match status" value="1"/>
</dbReference>
<dbReference type="InterPro" id="IPR013785">
    <property type="entry name" value="Aldolase_TIM"/>
</dbReference>
<dbReference type="AlphaFoldDB" id="A0A2M8KCS3"/>
<dbReference type="InterPro" id="IPR058240">
    <property type="entry name" value="rSAM_sf"/>
</dbReference>
<dbReference type="SUPFAM" id="SSF102114">
    <property type="entry name" value="Radical SAM enzymes"/>
    <property type="match status" value="1"/>
</dbReference>
<evidence type="ECO:0000313" key="9">
    <source>
        <dbReference type="Proteomes" id="UP000231648"/>
    </source>
</evidence>
<dbReference type="Pfam" id="PF04055">
    <property type="entry name" value="Radical_SAM"/>
    <property type="match status" value="1"/>
</dbReference>
<comment type="cofactor">
    <cofactor evidence="1">
        <name>[4Fe-4S] cluster</name>
        <dbReference type="ChEBI" id="CHEBI:49883"/>
    </cofactor>
</comment>
<dbReference type="InterPro" id="IPR023885">
    <property type="entry name" value="4Fe4S-binding_SPASM_dom"/>
</dbReference>
<evidence type="ECO:0000256" key="4">
    <source>
        <dbReference type="ARBA" id="ARBA00022723"/>
    </source>
</evidence>
<dbReference type="GO" id="GO:0051539">
    <property type="term" value="F:4 iron, 4 sulfur cluster binding"/>
    <property type="evidence" value="ECO:0007669"/>
    <property type="project" value="UniProtKB-KW"/>
</dbReference>
<sequence>MVMNYVGISSEDFDDIYTLCFARIKTLIISLTHKCNFNCTHCLIGANFRNKHLMKTDYLKLVINQFSKISTARNIVFTGGEPFTRTDLIELVEYSTEHKIFVNIDTNGFLLCDSLIEKIASFKDYIRITISVDGLSSKTHDDFRRIKGAYNRILRNIKSLREADVPVTINTVLHKKNINEILGIIDFFVLELGCSHSLIPIISELGRGKTERAKKFALSQKQILLFLNKYYFVKFREFKTVKKDKLLDVVIPKPFIPSDIHRSPKCDWGFGMIGLTAKGRFGICQYANEELSTIKSNNNIIKAWHEDLFKTLRRIDTNNLKGVCGNCKYASWCRGFCRLYAHEIYKDIFAPYPFCQDAYNNNLFPSTCLINTKKESFFF</sequence>
<protein>
    <recommendedName>
        <fullName evidence="7">Radical SAM core domain-containing protein</fullName>
    </recommendedName>
</protein>
<keyword evidence="4" id="KW-0479">Metal-binding</keyword>
<comment type="caution">
    <text evidence="8">The sequence shown here is derived from an EMBL/GenBank/DDBJ whole genome shotgun (WGS) entry which is preliminary data.</text>
</comment>
<dbReference type="PROSITE" id="PS51918">
    <property type="entry name" value="RADICAL_SAM"/>
    <property type="match status" value="1"/>
</dbReference>
<dbReference type="SFLD" id="SFLDS00029">
    <property type="entry name" value="Radical_SAM"/>
    <property type="match status" value="1"/>
</dbReference>
<evidence type="ECO:0000256" key="6">
    <source>
        <dbReference type="ARBA" id="ARBA00023014"/>
    </source>
</evidence>
<evidence type="ECO:0000256" key="2">
    <source>
        <dbReference type="ARBA" id="ARBA00022485"/>
    </source>
</evidence>
<dbReference type="PANTHER" id="PTHR11228">
    <property type="entry name" value="RADICAL SAM DOMAIN PROTEIN"/>
    <property type="match status" value="1"/>
</dbReference>
<dbReference type="PIRSF" id="PIRSF037420">
    <property type="entry name" value="PQQ_syn_pqqE"/>
    <property type="match status" value="1"/>
</dbReference>
<dbReference type="InterPro" id="IPR007197">
    <property type="entry name" value="rSAM"/>
</dbReference>
<evidence type="ECO:0000313" key="8">
    <source>
        <dbReference type="EMBL" id="PJE57720.1"/>
    </source>
</evidence>
<evidence type="ECO:0000256" key="3">
    <source>
        <dbReference type="ARBA" id="ARBA00022691"/>
    </source>
</evidence>
<dbReference type="InterPro" id="IPR050377">
    <property type="entry name" value="Radical_SAM_PqqE_MftC-like"/>
</dbReference>
<dbReference type="InterPro" id="IPR017200">
    <property type="entry name" value="PqqE-like"/>
</dbReference>
<accession>A0A2M8KCS3</accession>
<dbReference type="NCBIfam" id="TIGR04085">
    <property type="entry name" value="rSAM_more_4Fe4S"/>
    <property type="match status" value="1"/>
</dbReference>
<keyword evidence="6" id="KW-0411">Iron-sulfur</keyword>
<dbReference type="GO" id="GO:0046872">
    <property type="term" value="F:metal ion binding"/>
    <property type="evidence" value="ECO:0007669"/>
    <property type="project" value="UniProtKB-KW"/>
</dbReference>
<dbReference type="InterPro" id="IPR006638">
    <property type="entry name" value="Elp3/MiaA/NifB-like_rSAM"/>
</dbReference>
<evidence type="ECO:0000259" key="7">
    <source>
        <dbReference type="PROSITE" id="PS51918"/>
    </source>
</evidence>
<dbReference type="SFLD" id="SFLDG01067">
    <property type="entry name" value="SPASM/twitch_domain_containing"/>
    <property type="match status" value="1"/>
</dbReference>
<dbReference type="SFLD" id="SFLDG01386">
    <property type="entry name" value="main_SPASM_domain-containing"/>
    <property type="match status" value="1"/>
</dbReference>
<organism evidence="8 9">
    <name type="scientific">Candidatus Portnoybacteria bacterium CG10_big_fil_rev_8_21_14_0_10_38_18</name>
    <dbReference type="NCBI Taxonomy" id="1974813"/>
    <lineage>
        <taxon>Bacteria</taxon>
        <taxon>Candidatus Portnoyibacteriota</taxon>
    </lineage>
</organism>
<keyword evidence="5" id="KW-0408">Iron</keyword>
<feature type="domain" description="Radical SAM core" evidence="7">
    <location>
        <begin position="21"/>
        <end position="236"/>
    </location>
</feature>
<evidence type="ECO:0000256" key="1">
    <source>
        <dbReference type="ARBA" id="ARBA00001966"/>
    </source>
</evidence>